<name>A0A0D2A8Z7_9PEZI</name>
<dbReference type="GO" id="GO:0008270">
    <property type="term" value="F:zinc ion binding"/>
    <property type="evidence" value="ECO:0007669"/>
    <property type="project" value="UniProtKB-KW"/>
</dbReference>
<reference evidence="14 15" key="1">
    <citation type="submission" date="2015-01" db="EMBL/GenBank/DDBJ databases">
        <title>The Genome Sequence of Ochroconis gallopava CBS43764.</title>
        <authorList>
            <consortium name="The Broad Institute Genomics Platform"/>
            <person name="Cuomo C."/>
            <person name="de Hoog S."/>
            <person name="Gorbushina A."/>
            <person name="Stielow B."/>
            <person name="Teixiera M."/>
            <person name="Abouelleil A."/>
            <person name="Chapman S.B."/>
            <person name="Priest M."/>
            <person name="Young S.K."/>
            <person name="Wortman J."/>
            <person name="Nusbaum C."/>
            <person name="Birren B."/>
        </authorList>
    </citation>
    <scope>NUCLEOTIDE SEQUENCE [LARGE SCALE GENOMIC DNA]</scope>
    <source>
        <strain evidence="14 15">CBS 43764</strain>
    </source>
</reference>
<dbReference type="FunFam" id="2.40.50.140:FF:000064">
    <property type="entry name" value="Replication protein A subunit"/>
    <property type="match status" value="1"/>
</dbReference>
<dbReference type="Pfam" id="PF04057">
    <property type="entry name" value="Rep-A_N"/>
    <property type="match status" value="1"/>
</dbReference>
<sequence length="611" mass="68811">MAGPAERAITKGCLKQIFEPEKPQLPVVQCLQIKALQSKQPAQDGLDRYRLILSDIDNFIQSMLATQLNDMVISGELKKGCLLRLNAYQPNLVKDKKILVVMSCEVLPEYGEPEKIGTPVALEADSAGAQPGNVSANGFYGNKPAIKQENTQRSMPSRSANSESHQNLYPIEALSPYAHRWTIRARVTHKAPMKTWHNQQGEGRLFSFNLLDESGEIRATVFHSIGEQFDALYEMLQEGEVYYISSPCQVKMANKRFSQLNNDYELTFERDTRVEKAEDQSAVPQVRYNFTSIGDMSSVENNQTTDVIGILKEVGEVSQVVSKTTSKPFDKRELTLVDDTLTQIRLTIWGAQAQSFDAPVESVLAFKGVKVSDFGGRSLSLLSSGSMAVNPDIDEAHKLKGWYDAQGRNDTFQTHSATLAAGNSVRRDAYKTIVEVQNVLGLDPDKAEYFTLKATIVYIKQDNIYYPACPSPDCNKKITELEPENWRCEKCEKSFPKPQYRYIISLNVQDHTGQMWLSGFDDAGRLVLGRTADEIAELKEADESKHVEAIFEEANCRSYIFRCRAKLDNYRDEQRVRYQIMSINPVDFKAESAKLAEMIKQYDIGSDSLFV</sequence>
<evidence type="ECO:0000256" key="6">
    <source>
        <dbReference type="ARBA" id="ARBA00022833"/>
    </source>
</evidence>
<dbReference type="CDD" id="cd04477">
    <property type="entry name" value="RPA1N"/>
    <property type="match status" value="1"/>
</dbReference>
<dbReference type="InterPro" id="IPR047192">
    <property type="entry name" value="Euk_RPA1_DBD_C"/>
</dbReference>
<dbReference type="CDD" id="cd04475">
    <property type="entry name" value="RPA1_DBD_B"/>
    <property type="match status" value="1"/>
</dbReference>
<dbReference type="NCBIfam" id="TIGR00617">
    <property type="entry name" value="rpa1"/>
    <property type="match status" value="1"/>
</dbReference>
<evidence type="ECO:0000259" key="10">
    <source>
        <dbReference type="Pfam" id="PF01336"/>
    </source>
</evidence>
<dbReference type="GO" id="GO:0007004">
    <property type="term" value="P:telomere maintenance via telomerase"/>
    <property type="evidence" value="ECO:0007669"/>
    <property type="project" value="UniProtKB-ARBA"/>
</dbReference>
<dbReference type="GO" id="GO:0006260">
    <property type="term" value="P:DNA replication"/>
    <property type="evidence" value="ECO:0007669"/>
    <property type="project" value="UniProtKB-KW"/>
</dbReference>
<dbReference type="Proteomes" id="UP000053259">
    <property type="component" value="Unassembled WGS sequence"/>
</dbReference>
<dbReference type="InterPro" id="IPR007199">
    <property type="entry name" value="Rep_factor-A_N"/>
</dbReference>
<dbReference type="HOGENOM" id="CLU_012393_2_1_1"/>
<evidence type="ECO:0000256" key="4">
    <source>
        <dbReference type="ARBA" id="ARBA00022723"/>
    </source>
</evidence>
<dbReference type="EMBL" id="KN847546">
    <property type="protein sequence ID" value="KIW03005.1"/>
    <property type="molecule type" value="Genomic_DNA"/>
</dbReference>
<evidence type="ECO:0000256" key="1">
    <source>
        <dbReference type="ARBA" id="ARBA00004123"/>
    </source>
</evidence>
<dbReference type="Pfam" id="PF08646">
    <property type="entry name" value="Rep_fac-A_C"/>
    <property type="match status" value="1"/>
</dbReference>
<dbReference type="GeneID" id="27313636"/>
<comment type="function">
    <text evidence="9">As part of the replication protein A (RPA/RP-A), a single-stranded DNA-binding heterotrimeric complex, may play an essential role in DNA replication, recombination and repair. Binds and stabilizes single-stranded DNA intermediates, preventing complementary DNA reannealing and recruiting different proteins involved in DNA metabolism.</text>
</comment>
<evidence type="ECO:0000313" key="15">
    <source>
        <dbReference type="Proteomes" id="UP000053259"/>
    </source>
</evidence>
<keyword evidence="15" id="KW-1185">Reference proteome</keyword>
<evidence type="ECO:0000259" key="12">
    <source>
        <dbReference type="Pfam" id="PF08646"/>
    </source>
</evidence>
<accession>A0A0D2A8Z7</accession>
<dbReference type="AlphaFoldDB" id="A0A0D2A8Z7"/>
<dbReference type="Gene3D" id="2.40.50.140">
    <property type="entry name" value="Nucleic acid-binding proteins"/>
    <property type="match status" value="4"/>
</dbReference>
<keyword evidence="7 9" id="KW-0238">DNA-binding</keyword>
<dbReference type="GO" id="GO:0006281">
    <property type="term" value="P:DNA repair"/>
    <property type="evidence" value="ECO:0007669"/>
    <property type="project" value="InterPro"/>
</dbReference>
<keyword evidence="8 9" id="KW-0539">Nucleus</keyword>
<dbReference type="InterPro" id="IPR012340">
    <property type="entry name" value="NA-bd_OB-fold"/>
</dbReference>
<keyword evidence="6 9" id="KW-0862">Zinc</keyword>
<feature type="domain" description="Replication factor A C-terminal" evidence="12">
    <location>
        <begin position="449"/>
        <end position="595"/>
    </location>
</feature>
<dbReference type="FunFam" id="2.40.50.140:FF:000117">
    <property type="entry name" value="Replication protein A subunit"/>
    <property type="match status" value="1"/>
</dbReference>
<keyword evidence="3 9" id="KW-0235">DNA replication</keyword>
<proteinExistence type="inferred from homology"/>
<comment type="similarity">
    <text evidence="2 9">Belongs to the replication factor A protein 1 family.</text>
</comment>
<comment type="subcellular location">
    <subcellularLocation>
        <location evidence="1 9">Nucleus</location>
    </subcellularLocation>
</comment>
<comment type="subunit">
    <text evidence="9">Component of the heterotrimeric canonical replication protein A complex (RPA).</text>
</comment>
<dbReference type="CDD" id="cd04476">
    <property type="entry name" value="RPA1_DBD_C"/>
    <property type="match status" value="1"/>
</dbReference>
<dbReference type="GO" id="GO:0006310">
    <property type="term" value="P:DNA recombination"/>
    <property type="evidence" value="ECO:0007669"/>
    <property type="project" value="InterPro"/>
</dbReference>
<dbReference type="STRING" id="253628.A0A0D2A8Z7"/>
<evidence type="ECO:0000256" key="7">
    <source>
        <dbReference type="ARBA" id="ARBA00023125"/>
    </source>
</evidence>
<dbReference type="GO" id="GO:0000781">
    <property type="term" value="C:chromosome, telomeric region"/>
    <property type="evidence" value="ECO:0007669"/>
    <property type="project" value="UniProtKB-ARBA"/>
</dbReference>
<dbReference type="FunCoup" id="A0A0D2A8Z7">
    <property type="interactions" value="1122"/>
</dbReference>
<dbReference type="FunFam" id="2.40.50.140:FF:000090">
    <property type="entry name" value="Replication protein A subunit"/>
    <property type="match status" value="1"/>
</dbReference>
<dbReference type="OrthoDB" id="1751331at2759"/>
<dbReference type="InParanoid" id="A0A0D2A8Z7"/>
<evidence type="ECO:0000313" key="14">
    <source>
        <dbReference type="EMBL" id="KIW03005.1"/>
    </source>
</evidence>
<dbReference type="FunFam" id="2.40.50.140:FF:000041">
    <property type="entry name" value="Replication protein A subunit"/>
    <property type="match status" value="1"/>
</dbReference>
<evidence type="ECO:0000259" key="13">
    <source>
        <dbReference type="Pfam" id="PF16900"/>
    </source>
</evidence>
<feature type="domain" description="Replication factor-A protein 1 N-terminal" evidence="11">
    <location>
        <begin position="9"/>
        <end position="107"/>
    </location>
</feature>
<feature type="domain" description="OB" evidence="10">
    <location>
        <begin position="181"/>
        <end position="257"/>
    </location>
</feature>
<dbReference type="InterPro" id="IPR004365">
    <property type="entry name" value="NA-bd_OB_tRNA"/>
</dbReference>
<gene>
    <name evidence="14" type="ORF">PV09_05663</name>
</gene>
<dbReference type="RefSeq" id="XP_016212874.1">
    <property type="nucleotide sequence ID" value="XM_016359195.1"/>
</dbReference>
<dbReference type="PANTHER" id="PTHR47165:SF4">
    <property type="entry name" value="OS03G0429900 PROTEIN"/>
    <property type="match status" value="1"/>
</dbReference>
<dbReference type="Pfam" id="PF01336">
    <property type="entry name" value="tRNA_anti-codon"/>
    <property type="match status" value="1"/>
</dbReference>
<dbReference type="SUPFAM" id="SSF50249">
    <property type="entry name" value="Nucleic acid-binding proteins"/>
    <property type="match status" value="4"/>
</dbReference>
<dbReference type="GO" id="GO:0005662">
    <property type="term" value="C:DNA replication factor A complex"/>
    <property type="evidence" value="ECO:0007669"/>
    <property type="project" value="UniProtKB-ARBA"/>
</dbReference>
<feature type="domain" description="Replication protein A OB" evidence="13">
    <location>
        <begin position="293"/>
        <end position="390"/>
    </location>
</feature>
<evidence type="ECO:0000256" key="5">
    <source>
        <dbReference type="ARBA" id="ARBA00022771"/>
    </source>
</evidence>
<dbReference type="Pfam" id="PF16900">
    <property type="entry name" value="REPA_OB_2"/>
    <property type="match status" value="1"/>
</dbReference>
<evidence type="ECO:0000256" key="9">
    <source>
        <dbReference type="RuleBase" id="RU364130"/>
    </source>
</evidence>
<dbReference type="InterPro" id="IPR004591">
    <property type="entry name" value="Rfa1"/>
</dbReference>
<organism evidence="14 15">
    <name type="scientific">Verruconis gallopava</name>
    <dbReference type="NCBI Taxonomy" id="253628"/>
    <lineage>
        <taxon>Eukaryota</taxon>
        <taxon>Fungi</taxon>
        <taxon>Dikarya</taxon>
        <taxon>Ascomycota</taxon>
        <taxon>Pezizomycotina</taxon>
        <taxon>Dothideomycetes</taxon>
        <taxon>Pleosporomycetidae</taxon>
        <taxon>Venturiales</taxon>
        <taxon>Sympoventuriaceae</taxon>
        <taxon>Verruconis</taxon>
    </lineage>
</organism>
<evidence type="ECO:0000256" key="3">
    <source>
        <dbReference type="ARBA" id="ARBA00022705"/>
    </source>
</evidence>
<dbReference type="GO" id="GO:0003697">
    <property type="term" value="F:single-stranded DNA binding"/>
    <property type="evidence" value="ECO:0007669"/>
    <property type="project" value="UniProtKB-ARBA"/>
</dbReference>
<dbReference type="VEuPathDB" id="FungiDB:PV09_05663"/>
<evidence type="ECO:0000256" key="2">
    <source>
        <dbReference type="ARBA" id="ARBA00005690"/>
    </source>
</evidence>
<keyword evidence="5 9" id="KW-0863">Zinc-finger</keyword>
<dbReference type="PANTHER" id="PTHR47165">
    <property type="entry name" value="OS03G0429900 PROTEIN"/>
    <property type="match status" value="1"/>
</dbReference>
<dbReference type="InterPro" id="IPR013955">
    <property type="entry name" value="Rep_factor-A_C"/>
</dbReference>
<evidence type="ECO:0000259" key="11">
    <source>
        <dbReference type="Pfam" id="PF04057"/>
    </source>
</evidence>
<dbReference type="InterPro" id="IPR031657">
    <property type="entry name" value="REPA_OB_2"/>
</dbReference>
<dbReference type="CDD" id="cd04474">
    <property type="entry name" value="RPA1_DBD_A"/>
    <property type="match status" value="1"/>
</dbReference>
<evidence type="ECO:0000256" key="8">
    <source>
        <dbReference type="ARBA" id="ARBA00023242"/>
    </source>
</evidence>
<protein>
    <recommendedName>
        <fullName evidence="9">Replication protein A subunit</fullName>
    </recommendedName>
</protein>
<keyword evidence="4 9" id="KW-0479">Metal-binding</keyword>